<gene>
    <name evidence="5" type="ORF">NCTC11190_01963</name>
</gene>
<keyword evidence="6" id="KW-1185">Reference proteome</keyword>
<keyword evidence="2 5" id="KW-0808">Transferase</keyword>
<dbReference type="Pfam" id="PF18096">
    <property type="entry name" value="Thump_like"/>
    <property type="match status" value="1"/>
</dbReference>
<feature type="domain" description="THUMP-like" evidence="4">
    <location>
        <begin position="335"/>
        <end position="405"/>
    </location>
</feature>
<name>A0A379MV16_9BACT</name>
<evidence type="ECO:0000256" key="1">
    <source>
        <dbReference type="ARBA" id="ARBA00022603"/>
    </source>
</evidence>
<dbReference type="Gene3D" id="3.40.50.150">
    <property type="entry name" value="Vaccinia Virus protein VP39"/>
    <property type="match status" value="1"/>
</dbReference>
<dbReference type="Proteomes" id="UP000255233">
    <property type="component" value="Unassembled WGS sequence"/>
</dbReference>
<sequence>MEQSDFDILTSKESRELIERHIDGDPARLALKLRNPAVTRQIRILQKCRTKLPAYYAARCIVPQIAYEQASSEAAATARTESILPSIPEGERKLAVDLTCGLGVDSLALSRVFDRVIAAELDPLRAETARWNFERLGVGNIEVVHRSAEDFLVSWPCGQRIDLAYIDPSRKKADGSRVYSLEDSSPNVLELLPVLRRNARRIVVKLSPLFDVAEVYRLFGENTCMEVVSLDGECKEVLAKIGFEEGQEAAPYMRTTIIRRGETMHYDFSRTTADAGLTECGKVGEARFLLVPDVAFYKTRTVGAYIATYLPHMRGNLRLSGEYLFADELPDNFTGRTYRITFRHPYQPKEIARLLRSRGIRRINIHRRNFPFSAEQIGHALGVGLGGSTDIFCTLADGEPTVFFVSRID</sequence>
<dbReference type="PANTHER" id="PTHR14741">
    <property type="entry name" value="S-ADENOSYLMETHIONINE-DEPENDENT METHYLTRANSFERASE RELATED"/>
    <property type="match status" value="1"/>
</dbReference>
<dbReference type="STRING" id="880526.GCA_000427365_01855"/>
<evidence type="ECO:0000256" key="3">
    <source>
        <dbReference type="ARBA" id="ARBA00022691"/>
    </source>
</evidence>
<reference evidence="5 6" key="1">
    <citation type="submission" date="2018-06" db="EMBL/GenBank/DDBJ databases">
        <authorList>
            <consortium name="Pathogen Informatics"/>
            <person name="Doyle S."/>
        </authorList>
    </citation>
    <scope>NUCLEOTIDE SEQUENCE [LARGE SCALE GENOMIC DNA]</scope>
    <source>
        <strain evidence="5 6">NCTC11190</strain>
    </source>
</reference>
<accession>A0A379MV16</accession>
<dbReference type="CDD" id="cd02440">
    <property type="entry name" value="AdoMet_MTases"/>
    <property type="match status" value="1"/>
</dbReference>
<keyword evidence="1 5" id="KW-0489">Methyltransferase</keyword>
<dbReference type="EMBL" id="UGVL01000001">
    <property type="protein sequence ID" value="SUE34730.1"/>
    <property type="molecule type" value="Genomic_DNA"/>
</dbReference>
<dbReference type="InterPro" id="IPR029063">
    <property type="entry name" value="SAM-dependent_MTases_sf"/>
</dbReference>
<keyword evidence="3" id="KW-0949">S-adenosyl-L-methionine</keyword>
<dbReference type="Pfam" id="PF05958">
    <property type="entry name" value="tRNA_U5-meth_tr"/>
    <property type="match status" value="1"/>
</dbReference>
<dbReference type="SUPFAM" id="SSF53335">
    <property type="entry name" value="S-adenosyl-L-methionine-dependent methyltransferases"/>
    <property type="match status" value="1"/>
</dbReference>
<proteinExistence type="predicted"/>
<dbReference type="InterPro" id="IPR010280">
    <property type="entry name" value="U5_MeTrfase_fam"/>
</dbReference>
<dbReference type="GO" id="GO:0006396">
    <property type="term" value="P:RNA processing"/>
    <property type="evidence" value="ECO:0007669"/>
    <property type="project" value="InterPro"/>
</dbReference>
<evidence type="ECO:0000259" key="4">
    <source>
        <dbReference type="Pfam" id="PF18096"/>
    </source>
</evidence>
<dbReference type="InterPro" id="IPR041497">
    <property type="entry name" value="Thump-like"/>
</dbReference>
<dbReference type="GO" id="GO:0032259">
    <property type="term" value="P:methylation"/>
    <property type="evidence" value="ECO:0007669"/>
    <property type="project" value="UniProtKB-KW"/>
</dbReference>
<organism evidence="5 6">
    <name type="scientific">Rikenella microfusus</name>
    <dbReference type="NCBI Taxonomy" id="28139"/>
    <lineage>
        <taxon>Bacteria</taxon>
        <taxon>Pseudomonadati</taxon>
        <taxon>Bacteroidota</taxon>
        <taxon>Bacteroidia</taxon>
        <taxon>Bacteroidales</taxon>
        <taxon>Rikenellaceae</taxon>
        <taxon>Rikenella</taxon>
    </lineage>
</organism>
<protein>
    <submittedName>
        <fullName evidence="5">tRNA (Uracil-5-)-methyltransferase</fullName>
    </submittedName>
</protein>
<evidence type="ECO:0000313" key="5">
    <source>
        <dbReference type="EMBL" id="SUE34730.1"/>
    </source>
</evidence>
<evidence type="ECO:0000313" key="6">
    <source>
        <dbReference type="Proteomes" id="UP000255233"/>
    </source>
</evidence>
<evidence type="ECO:0000256" key="2">
    <source>
        <dbReference type="ARBA" id="ARBA00022679"/>
    </source>
</evidence>
<dbReference type="PANTHER" id="PTHR14741:SF32">
    <property type="entry name" value="TRIMETHYLGUANOSINE SYNTHASE"/>
    <property type="match status" value="1"/>
</dbReference>
<dbReference type="GO" id="GO:0008173">
    <property type="term" value="F:RNA methyltransferase activity"/>
    <property type="evidence" value="ECO:0007669"/>
    <property type="project" value="InterPro"/>
</dbReference>
<dbReference type="RefSeq" id="WP_051214488.1">
    <property type="nucleotide sequence ID" value="NZ_UGVL01000001.1"/>
</dbReference>
<dbReference type="AlphaFoldDB" id="A0A379MV16"/>